<dbReference type="InterPro" id="IPR001650">
    <property type="entry name" value="Helicase_C-like"/>
</dbReference>
<dbReference type="InterPro" id="IPR049730">
    <property type="entry name" value="SNF2/RAD54-like_C"/>
</dbReference>
<sequence>MIRSLPLPLNNNIQQQHHPQSNPFYMNHLIAANRIAQPFVNSWKNRIKNLQESTATILINNNHNNNHHHNHQKISQFMAQYKAIISNNESLSSSSSNQKRLHRLFRYYHIDCFTCCECNQVLVDLKGFIHPDNSSSLSYKLYCGRHFVELFKPRCPQCQRLIFDDECTEAEGKAWHIEQEFVDVVEHSSSINNDVSSQTSKTTTTTEISEDPNECLQRLTFDNHHQQQQMPKFIPPWPSNILPSSMINDHQCNWQKSPPPEYCNLLVNSDNSSNCSSLINMTRKLNQRIDSIPENVSIDSNNSNSKSSQEMDNGSFLQSPSTLNNENPAHKSQSTTKIANLTTIKSNKSYRIGSHVEWIQHSNIWNVDKFQFRNLSQKMTTKKRKLSSSTKSVVNTLDLFNNNGLELDSDLDNSYQYGYIDIEIINDNESKDSMDNMLAIGSLCFDVQDSWEKTTDYDYNLTYNHLILTASNRYYLHESICSKQILHRLTTNLDLNLPNDFYRNFTRNMAKGRRFCKAKAIRHSNANLVIDWYLSSSIVFIDMVTFKIAMTTTKNDLTLLLMAFIHGNRLFETNQSHEFRNNTEIENFYQTIAQKQKNDPGYFNEFETIVIDYQNLRPKLWRHQQMALKWMLMRETSKENTNVDLGKQFEKIPNIKYIDENLYFHSSLGHFLTEKVYHEYIEHLKQLPTKGGILADEMGLGKTVDVIGLILNNPKPTTTSQENINFILTEQNLFQLSNNPLAGEIRCHCGMIDHNSIIQMNAINLEQLRQQCLRQQYHLVDNLIQCLMCGHFQHLECSSYSIEQSQKFGYICSHCWPQMDLIDSPATLIVCPTSILSQWIQELNLHIDEPNVKIFKYNGVKCRDYKFPPELAGNDIVITTYEILKSELDFVAAHDYSHLRNSRRYYTPVSPLCSIRWWRLIFDEAQLVEGRTTRIFRMAKSLHSIHRWTVTGTPIQRNIEDLFGLINFIGERPYNEENVWKNHLYNPFCNGEQDHLINVMTRCFWRASKASVFDEIRISKPITIMEHCDLSQIERDFYLQEASNCQQSMMTKLITTPSEMKISHLSSTVQSVIFTLALRLRQICCHPQMCLKVKLGDYCSLQDVLDKMIDDAKYDCEKCHREKIASINGMAACYLLQPCLPSDGELPIEPDDRYLRLKAKQLYQDYLNTARLSLLTADRYRRELIKKCDQINEKFTLKGWWLVHALKELSKVMNVDEIILTLLEILGDSRQLIDPIGPRSIESIRWKLCEYLNSFEEVRQQIRDAFIQLDHESLSGNPDRYIDCHIRPPEQSVPERPERCHLCKTESVIKNFEKIIFQFNKSISINVENEEENEADNWNENLCLVAIRKLGVWFKSRTVGSAIDYDVTVADIDNFNQYIDECKKEYKAHRKCWRESCELVLRIDELNQAQTRYEHGVDSLSLFHRDSSAKEMAEEKLRTNQQRLKYLNNLKSTLKDKDNIDSKVCSVCWLDLIRYSVLTCGHLLCIECMRNISKHSETSSRCPVCRSPFDHLKICFVDSNLLINKSSMMVEGNWSSKIVAIIRRVKQIQQESNDEKILIFSTWLRMLQLLEKALQMNHVESILISGSGDDKFAIKIDRFRKSDSCRVLLLPTRFACKGLNLTEASRIVFVNPILNKRDELQAIGRINRIGQTRQTYVHKFIIKDSIEELIENYNKECNYRTNCTNGEFTDLTVGEFCALFNVYKA</sequence>
<dbReference type="PROSITE" id="PS51192">
    <property type="entry name" value="HELICASE_ATP_BIND_1"/>
    <property type="match status" value="1"/>
</dbReference>
<dbReference type="SUPFAM" id="SSF52540">
    <property type="entry name" value="P-loop containing nucleoside triphosphate hydrolases"/>
    <property type="match status" value="2"/>
</dbReference>
<accession>A0ABQ8J2E0</accession>
<evidence type="ECO:0000256" key="5">
    <source>
        <dbReference type="PROSITE-ProRule" id="PRU00175"/>
    </source>
</evidence>
<evidence type="ECO:0000259" key="9">
    <source>
        <dbReference type="PROSITE" id="PS51194"/>
    </source>
</evidence>
<dbReference type="Pfam" id="PF00271">
    <property type="entry name" value="Helicase_C"/>
    <property type="match status" value="1"/>
</dbReference>
<keyword evidence="11" id="KW-1185">Reference proteome</keyword>
<name>A0ABQ8J2E0_DERPT</name>
<dbReference type="CDD" id="cd18793">
    <property type="entry name" value="SF2_C_SNF"/>
    <property type="match status" value="1"/>
</dbReference>
<evidence type="ECO:0000256" key="2">
    <source>
        <dbReference type="ARBA" id="ARBA00022771"/>
    </source>
</evidence>
<dbReference type="InterPro" id="IPR017907">
    <property type="entry name" value="Znf_RING_CS"/>
</dbReference>
<dbReference type="InterPro" id="IPR038718">
    <property type="entry name" value="SNF2-like_sf"/>
</dbReference>
<feature type="compositionally biased region" description="Polar residues" evidence="6">
    <location>
        <begin position="310"/>
        <end position="340"/>
    </location>
</feature>
<evidence type="ECO:0000256" key="4">
    <source>
        <dbReference type="ARBA" id="ARBA00022833"/>
    </source>
</evidence>
<dbReference type="PANTHER" id="PTHR45865">
    <property type="entry name" value="E3 UBIQUITIN-PROTEIN LIGASE SHPRH FAMILY MEMBER"/>
    <property type="match status" value="1"/>
</dbReference>
<dbReference type="InterPro" id="IPR014001">
    <property type="entry name" value="Helicase_ATP-bd"/>
</dbReference>
<dbReference type="InterPro" id="IPR027417">
    <property type="entry name" value="P-loop_NTPase"/>
</dbReference>
<evidence type="ECO:0000313" key="11">
    <source>
        <dbReference type="Proteomes" id="UP000887458"/>
    </source>
</evidence>
<dbReference type="Gene3D" id="3.40.50.300">
    <property type="entry name" value="P-loop containing nucleotide triphosphate hydrolases"/>
    <property type="match status" value="1"/>
</dbReference>
<reference evidence="10 11" key="2">
    <citation type="journal article" date="2022" name="Mol. Biol. Evol.">
        <title>Comparative Genomics Reveals Insights into the Divergent Evolution of Astigmatic Mites and Household Pest Adaptations.</title>
        <authorList>
            <person name="Xiong Q."/>
            <person name="Wan A.T."/>
            <person name="Liu X."/>
            <person name="Fung C.S."/>
            <person name="Xiao X."/>
            <person name="Malainual N."/>
            <person name="Hou J."/>
            <person name="Wang L."/>
            <person name="Wang M."/>
            <person name="Yang K.Y."/>
            <person name="Cui Y."/>
            <person name="Leung E.L."/>
            <person name="Nong W."/>
            <person name="Shin S.K."/>
            <person name="Au S.W."/>
            <person name="Jeong K.Y."/>
            <person name="Chew F.T."/>
            <person name="Hui J.H."/>
            <person name="Leung T.F."/>
            <person name="Tungtrongchitr A."/>
            <person name="Zhong N."/>
            <person name="Liu Z."/>
            <person name="Tsui S.K."/>
        </authorList>
    </citation>
    <scope>NUCLEOTIDE SEQUENCE [LARGE SCALE GENOMIC DNA]</scope>
    <source>
        <strain evidence="10">Derp</strain>
    </source>
</reference>
<dbReference type="PROSITE" id="PS00518">
    <property type="entry name" value="ZF_RING_1"/>
    <property type="match status" value="1"/>
</dbReference>
<evidence type="ECO:0000259" key="7">
    <source>
        <dbReference type="PROSITE" id="PS50089"/>
    </source>
</evidence>
<keyword evidence="3" id="KW-0378">Hydrolase</keyword>
<dbReference type="InterPro" id="IPR001841">
    <property type="entry name" value="Znf_RING"/>
</dbReference>
<evidence type="ECO:0000313" key="10">
    <source>
        <dbReference type="EMBL" id="KAH9416535.1"/>
    </source>
</evidence>
<proteinExistence type="predicted"/>
<evidence type="ECO:0000256" key="6">
    <source>
        <dbReference type="SAM" id="MobiDB-lite"/>
    </source>
</evidence>
<dbReference type="InterPro" id="IPR052583">
    <property type="entry name" value="ATP-helicase/E3_Ub-Ligase"/>
</dbReference>
<feature type="domain" description="RING-type" evidence="7">
    <location>
        <begin position="1465"/>
        <end position="1506"/>
    </location>
</feature>
<dbReference type="SUPFAM" id="SSF57716">
    <property type="entry name" value="Glucocorticoid receptor-like (DNA-binding domain)"/>
    <property type="match status" value="1"/>
</dbReference>
<gene>
    <name evidence="10" type="ORF">DERP_009898</name>
</gene>
<dbReference type="EMBL" id="NJHN03000090">
    <property type="protein sequence ID" value="KAH9416535.1"/>
    <property type="molecule type" value="Genomic_DNA"/>
</dbReference>
<dbReference type="PROSITE" id="PS50089">
    <property type="entry name" value="ZF_RING_2"/>
    <property type="match status" value="1"/>
</dbReference>
<evidence type="ECO:0000256" key="3">
    <source>
        <dbReference type="ARBA" id="ARBA00022801"/>
    </source>
</evidence>
<protein>
    <recommendedName>
        <fullName evidence="12">E3 ubiquitin-protein ligase SHPRH-like</fullName>
    </recommendedName>
</protein>
<feature type="compositionally biased region" description="Low complexity" evidence="6">
    <location>
        <begin position="295"/>
        <end position="308"/>
    </location>
</feature>
<dbReference type="InterPro" id="IPR011011">
    <property type="entry name" value="Znf_FYVE_PHD"/>
</dbReference>
<dbReference type="PANTHER" id="PTHR45865:SF1">
    <property type="entry name" value="E3 UBIQUITIN-PROTEIN LIGASE SHPRH"/>
    <property type="match status" value="1"/>
</dbReference>
<feature type="region of interest" description="Disordered" evidence="6">
    <location>
        <begin position="292"/>
        <end position="340"/>
    </location>
</feature>
<dbReference type="SMART" id="SM00184">
    <property type="entry name" value="RING"/>
    <property type="match status" value="1"/>
</dbReference>
<dbReference type="Proteomes" id="UP000887458">
    <property type="component" value="Unassembled WGS sequence"/>
</dbReference>
<reference evidence="10 11" key="1">
    <citation type="journal article" date="2018" name="J. Allergy Clin. Immunol.">
        <title>High-quality assembly of Dermatophagoides pteronyssinus genome and transcriptome reveals a wide range of novel allergens.</title>
        <authorList>
            <person name="Liu X.Y."/>
            <person name="Yang K.Y."/>
            <person name="Wang M.Q."/>
            <person name="Kwok J.S."/>
            <person name="Zeng X."/>
            <person name="Yang Z."/>
            <person name="Xiao X.J."/>
            <person name="Lau C.P."/>
            <person name="Li Y."/>
            <person name="Huang Z.M."/>
            <person name="Ba J.G."/>
            <person name="Yim A.K."/>
            <person name="Ouyang C.Y."/>
            <person name="Ngai S.M."/>
            <person name="Chan T.F."/>
            <person name="Leung E.L."/>
            <person name="Liu L."/>
            <person name="Liu Z.G."/>
            <person name="Tsui S.K."/>
        </authorList>
    </citation>
    <scope>NUCLEOTIDE SEQUENCE [LARGE SCALE GENOMIC DNA]</scope>
    <source>
        <strain evidence="10">Derp</strain>
    </source>
</reference>
<keyword evidence="4" id="KW-0862">Zinc</keyword>
<dbReference type="PROSITE" id="PS51194">
    <property type="entry name" value="HELICASE_CTER"/>
    <property type="match status" value="1"/>
</dbReference>
<dbReference type="Gene3D" id="3.30.40.10">
    <property type="entry name" value="Zinc/RING finger domain, C3HC4 (zinc finger)"/>
    <property type="match status" value="1"/>
</dbReference>
<dbReference type="SUPFAM" id="SSF57850">
    <property type="entry name" value="RING/U-box"/>
    <property type="match status" value="1"/>
</dbReference>
<keyword evidence="2 5" id="KW-0863">Zinc-finger</keyword>
<dbReference type="Pfam" id="PF00176">
    <property type="entry name" value="SNF2-rel_dom"/>
    <property type="match status" value="1"/>
</dbReference>
<dbReference type="InterPro" id="IPR013083">
    <property type="entry name" value="Znf_RING/FYVE/PHD"/>
</dbReference>
<dbReference type="SMART" id="SM00487">
    <property type="entry name" value="DEXDc"/>
    <property type="match status" value="1"/>
</dbReference>
<comment type="caution">
    <text evidence="10">The sequence shown here is derived from an EMBL/GenBank/DDBJ whole genome shotgun (WGS) entry which is preliminary data.</text>
</comment>
<dbReference type="Gene3D" id="2.10.110.10">
    <property type="entry name" value="Cysteine Rich Protein"/>
    <property type="match status" value="1"/>
</dbReference>
<dbReference type="SMART" id="SM00490">
    <property type="entry name" value="HELICc"/>
    <property type="match status" value="1"/>
</dbReference>
<dbReference type="InterPro" id="IPR000330">
    <property type="entry name" value="SNF2_N"/>
</dbReference>
<organism evidence="10 11">
    <name type="scientific">Dermatophagoides pteronyssinus</name>
    <name type="common">European house dust mite</name>
    <dbReference type="NCBI Taxonomy" id="6956"/>
    <lineage>
        <taxon>Eukaryota</taxon>
        <taxon>Metazoa</taxon>
        <taxon>Ecdysozoa</taxon>
        <taxon>Arthropoda</taxon>
        <taxon>Chelicerata</taxon>
        <taxon>Arachnida</taxon>
        <taxon>Acari</taxon>
        <taxon>Acariformes</taxon>
        <taxon>Sarcoptiformes</taxon>
        <taxon>Astigmata</taxon>
        <taxon>Psoroptidia</taxon>
        <taxon>Analgoidea</taxon>
        <taxon>Pyroglyphidae</taxon>
        <taxon>Dermatophagoidinae</taxon>
        <taxon>Dermatophagoides</taxon>
    </lineage>
</organism>
<dbReference type="Pfam" id="PF13920">
    <property type="entry name" value="zf-C3HC4_3"/>
    <property type="match status" value="1"/>
</dbReference>
<evidence type="ECO:0000259" key="8">
    <source>
        <dbReference type="PROSITE" id="PS51192"/>
    </source>
</evidence>
<feature type="domain" description="Helicase ATP-binding" evidence="8">
    <location>
        <begin position="827"/>
        <end position="972"/>
    </location>
</feature>
<evidence type="ECO:0008006" key="12">
    <source>
        <dbReference type="Google" id="ProtNLM"/>
    </source>
</evidence>
<evidence type="ECO:0000256" key="1">
    <source>
        <dbReference type="ARBA" id="ARBA00022723"/>
    </source>
</evidence>
<keyword evidence="1" id="KW-0479">Metal-binding</keyword>
<dbReference type="SUPFAM" id="SSF57903">
    <property type="entry name" value="FYVE/PHD zinc finger"/>
    <property type="match status" value="1"/>
</dbReference>
<feature type="domain" description="Helicase C-terminal" evidence="9">
    <location>
        <begin position="1540"/>
        <end position="1692"/>
    </location>
</feature>
<dbReference type="Gene3D" id="3.40.50.10810">
    <property type="entry name" value="Tandem AAA-ATPase domain"/>
    <property type="match status" value="2"/>
</dbReference>